<comment type="subcellular location">
    <subcellularLocation>
        <location evidence="2">Membrane</location>
    </subcellularLocation>
</comment>
<dbReference type="InterPro" id="IPR050351">
    <property type="entry name" value="BphY/WalK/GraS-like"/>
</dbReference>
<dbReference type="GO" id="GO:0016036">
    <property type="term" value="P:cellular response to phosphate starvation"/>
    <property type="evidence" value="ECO:0007669"/>
    <property type="project" value="TreeGrafter"/>
</dbReference>
<evidence type="ECO:0000256" key="9">
    <source>
        <dbReference type="SAM" id="Phobius"/>
    </source>
</evidence>
<dbReference type="OrthoDB" id="9813151at2"/>
<sequence>MMNNLSIKKKLLIYNILIQIIILGVFSFSLYKTLEISSLDKIKSTLKIVLLDVVDDIIDHKDDLTKDIFHEEIEYKFKPLFIRLLQVDEKVTKINGTKFPDIFKYDINKLHSLKKDIIYFERNDTYVLSKMKITLDEKTYVVEVATDYRVLNSTFENLFYILIFIVPIILIFSIIGGYFLIHKSFLPIENILVSLKDISAKDLSKRLEINNNKKDEIDLLRQEINNLLSRLDNSFEKISQFSSDASHELKTPLTIIRGEIEIALRKDRDKDDYKKTLSTCLDEILSIQETVNDLLFLAKNEFSTENIDTVIYLDEIAIDSKKELENFAKTKDIQLILEINEPHEIKGEAKLLKIALKNIIKNAIIFSHDKSKVLIKNYILNDKIIIEVEDFGIGIDKNNLKMIFEKFYRVDKSRNKHSGGTGLGLSISEKIISLHNGKIEVESTENKGTKFKLLFHR</sequence>
<evidence type="ECO:0000313" key="13">
    <source>
        <dbReference type="Proteomes" id="UP000308901"/>
    </source>
</evidence>
<dbReference type="InterPro" id="IPR005467">
    <property type="entry name" value="His_kinase_dom"/>
</dbReference>
<reference evidence="12 13" key="1">
    <citation type="submission" date="2019-05" db="EMBL/GenBank/DDBJ databases">
        <title>Arcobacter sp. nov., isolated from sea sediment.</title>
        <authorList>
            <person name="Kim W."/>
        </authorList>
    </citation>
    <scope>NUCLEOTIDE SEQUENCE [LARGE SCALE GENOMIC DNA]</scope>
    <source>
        <strain evidence="12 13">CAU 1517</strain>
    </source>
</reference>
<feature type="transmembrane region" description="Helical" evidence="9">
    <location>
        <begin position="158"/>
        <end position="181"/>
    </location>
</feature>
<dbReference type="PROSITE" id="PS50109">
    <property type="entry name" value="HIS_KIN"/>
    <property type="match status" value="1"/>
</dbReference>
<dbReference type="PANTHER" id="PTHR45453:SF1">
    <property type="entry name" value="PHOSPHATE REGULON SENSOR PROTEIN PHOR"/>
    <property type="match status" value="1"/>
</dbReference>
<dbReference type="InterPro" id="IPR036890">
    <property type="entry name" value="HATPase_C_sf"/>
</dbReference>
<organism evidence="12 13">
    <name type="scientific">Arcobacter arenosus</name>
    <dbReference type="NCBI Taxonomy" id="2576037"/>
    <lineage>
        <taxon>Bacteria</taxon>
        <taxon>Pseudomonadati</taxon>
        <taxon>Campylobacterota</taxon>
        <taxon>Epsilonproteobacteria</taxon>
        <taxon>Campylobacterales</taxon>
        <taxon>Arcobacteraceae</taxon>
        <taxon>Arcobacter</taxon>
    </lineage>
</organism>
<feature type="domain" description="Histidine kinase" evidence="10">
    <location>
        <begin position="244"/>
        <end position="457"/>
    </location>
</feature>
<dbReference type="SMART" id="SM00388">
    <property type="entry name" value="HisKA"/>
    <property type="match status" value="1"/>
</dbReference>
<feature type="coiled-coil region" evidence="8">
    <location>
        <begin position="210"/>
        <end position="237"/>
    </location>
</feature>
<dbReference type="Gene3D" id="3.30.565.10">
    <property type="entry name" value="Histidine kinase-like ATPase, C-terminal domain"/>
    <property type="match status" value="1"/>
</dbReference>
<keyword evidence="9" id="KW-1133">Transmembrane helix</keyword>
<dbReference type="Pfam" id="PF00512">
    <property type="entry name" value="HisKA"/>
    <property type="match status" value="1"/>
</dbReference>
<dbReference type="GO" id="GO:0004721">
    <property type="term" value="F:phosphoprotein phosphatase activity"/>
    <property type="evidence" value="ECO:0007669"/>
    <property type="project" value="TreeGrafter"/>
</dbReference>
<evidence type="ECO:0000256" key="1">
    <source>
        <dbReference type="ARBA" id="ARBA00000085"/>
    </source>
</evidence>
<dbReference type="Gene3D" id="1.10.287.130">
    <property type="match status" value="1"/>
</dbReference>
<name>A0A5R8Y1Y8_9BACT</name>
<keyword evidence="8" id="KW-0175">Coiled coil</keyword>
<accession>A0A5R8Y1Y8</accession>
<keyword evidence="7" id="KW-0902">Two-component regulatory system</keyword>
<dbReference type="InterPro" id="IPR003660">
    <property type="entry name" value="HAMP_dom"/>
</dbReference>
<evidence type="ECO:0000259" key="10">
    <source>
        <dbReference type="PROSITE" id="PS50109"/>
    </source>
</evidence>
<keyword evidence="5" id="KW-0808">Transferase</keyword>
<dbReference type="Pfam" id="PF02518">
    <property type="entry name" value="HATPase_c"/>
    <property type="match status" value="1"/>
</dbReference>
<dbReference type="CDD" id="cd00082">
    <property type="entry name" value="HisKA"/>
    <property type="match status" value="1"/>
</dbReference>
<evidence type="ECO:0000256" key="8">
    <source>
        <dbReference type="SAM" id="Coils"/>
    </source>
</evidence>
<evidence type="ECO:0000259" key="11">
    <source>
        <dbReference type="PROSITE" id="PS50885"/>
    </source>
</evidence>
<dbReference type="FunFam" id="3.30.565.10:FF:000006">
    <property type="entry name" value="Sensor histidine kinase WalK"/>
    <property type="match status" value="1"/>
</dbReference>
<dbReference type="PROSITE" id="PS50885">
    <property type="entry name" value="HAMP"/>
    <property type="match status" value="1"/>
</dbReference>
<dbReference type="SUPFAM" id="SSF55874">
    <property type="entry name" value="ATPase domain of HSP90 chaperone/DNA topoisomerase II/histidine kinase"/>
    <property type="match status" value="1"/>
</dbReference>
<evidence type="ECO:0000256" key="2">
    <source>
        <dbReference type="ARBA" id="ARBA00004370"/>
    </source>
</evidence>
<dbReference type="EMBL" id="VANU01000002">
    <property type="protein sequence ID" value="TLP39186.1"/>
    <property type="molecule type" value="Genomic_DNA"/>
</dbReference>
<dbReference type="SMART" id="SM00387">
    <property type="entry name" value="HATPase_c"/>
    <property type="match status" value="1"/>
</dbReference>
<evidence type="ECO:0000256" key="5">
    <source>
        <dbReference type="ARBA" id="ARBA00022679"/>
    </source>
</evidence>
<dbReference type="GO" id="GO:0005886">
    <property type="term" value="C:plasma membrane"/>
    <property type="evidence" value="ECO:0007669"/>
    <property type="project" value="TreeGrafter"/>
</dbReference>
<feature type="transmembrane region" description="Helical" evidence="9">
    <location>
        <begin position="12"/>
        <end position="31"/>
    </location>
</feature>
<evidence type="ECO:0000256" key="6">
    <source>
        <dbReference type="ARBA" id="ARBA00022777"/>
    </source>
</evidence>
<dbReference type="EC" id="2.7.13.3" evidence="3"/>
<keyword evidence="9" id="KW-0472">Membrane</keyword>
<dbReference type="PRINTS" id="PR00344">
    <property type="entry name" value="BCTRLSENSOR"/>
</dbReference>
<dbReference type="InterPro" id="IPR004358">
    <property type="entry name" value="Sig_transdc_His_kin-like_C"/>
</dbReference>
<dbReference type="SUPFAM" id="SSF47384">
    <property type="entry name" value="Homodimeric domain of signal transducing histidine kinase"/>
    <property type="match status" value="1"/>
</dbReference>
<proteinExistence type="predicted"/>
<comment type="caution">
    <text evidence="12">The sequence shown here is derived from an EMBL/GenBank/DDBJ whole genome shotgun (WGS) entry which is preliminary data.</text>
</comment>
<keyword evidence="13" id="KW-1185">Reference proteome</keyword>
<dbReference type="AlphaFoldDB" id="A0A5R8Y1Y8"/>
<dbReference type="InterPro" id="IPR036097">
    <property type="entry name" value="HisK_dim/P_sf"/>
</dbReference>
<keyword evidence="4" id="KW-0597">Phosphoprotein</keyword>
<evidence type="ECO:0000256" key="4">
    <source>
        <dbReference type="ARBA" id="ARBA00022553"/>
    </source>
</evidence>
<evidence type="ECO:0000256" key="7">
    <source>
        <dbReference type="ARBA" id="ARBA00023012"/>
    </source>
</evidence>
<dbReference type="PANTHER" id="PTHR45453">
    <property type="entry name" value="PHOSPHATE REGULON SENSOR PROTEIN PHOR"/>
    <property type="match status" value="1"/>
</dbReference>
<keyword evidence="6 12" id="KW-0418">Kinase</keyword>
<dbReference type="CDD" id="cd06225">
    <property type="entry name" value="HAMP"/>
    <property type="match status" value="1"/>
</dbReference>
<evidence type="ECO:0000313" key="12">
    <source>
        <dbReference type="EMBL" id="TLP39186.1"/>
    </source>
</evidence>
<evidence type="ECO:0000256" key="3">
    <source>
        <dbReference type="ARBA" id="ARBA00012438"/>
    </source>
</evidence>
<protein>
    <recommendedName>
        <fullName evidence="3">histidine kinase</fullName>
        <ecNumber evidence="3">2.7.13.3</ecNumber>
    </recommendedName>
</protein>
<dbReference type="InterPro" id="IPR003661">
    <property type="entry name" value="HisK_dim/P_dom"/>
</dbReference>
<dbReference type="GO" id="GO:0000155">
    <property type="term" value="F:phosphorelay sensor kinase activity"/>
    <property type="evidence" value="ECO:0007669"/>
    <property type="project" value="InterPro"/>
</dbReference>
<comment type="catalytic activity">
    <reaction evidence="1">
        <text>ATP + protein L-histidine = ADP + protein N-phospho-L-histidine.</text>
        <dbReference type="EC" id="2.7.13.3"/>
    </reaction>
</comment>
<keyword evidence="9" id="KW-0812">Transmembrane</keyword>
<gene>
    <name evidence="12" type="ORF">FDK22_04760</name>
</gene>
<dbReference type="Gene3D" id="6.10.340.10">
    <property type="match status" value="1"/>
</dbReference>
<dbReference type="Proteomes" id="UP000308901">
    <property type="component" value="Unassembled WGS sequence"/>
</dbReference>
<feature type="domain" description="HAMP" evidence="11">
    <location>
        <begin position="187"/>
        <end position="236"/>
    </location>
</feature>
<dbReference type="CDD" id="cd00075">
    <property type="entry name" value="HATPase"/>
    <property type="match status" value="1"/>
</dbReference>
<dbReference type="InterPro" id="IPR003594">
    <property type="entry name" value="HATPase_dom"/>
</dbReference>